<dbReference type="EMBL" id="JAVREU010000079">
    <property type="protein sequence ID" value="MDT0393085.1"/>
    <property type="molecule type" value="Genomic_DNA"/>
</dbReference>
<name>A0ABU2PLP3_9ACTN</name>
<comment type="caution">
    <text evidence="2">The sequence shown here is derived from an EMBL/GenBank/DDBJ whole genome shotgun (WGS) entry which is preliminary data.</text>
</comment>
<evidence type="ECO:0000256" key="1">
    <source>
        <dbReference type="SAM" id="MobiDB-lite"/>
    </source>
</evidence>
<dbReference type="SUPFAM" id="SSF52777">
    <property type="entry name" value="CoA-dependent acyltransferases"/>
    <property type="match status" value="1"/>
</dbReference>
<organism evidence="2 3">
    <name type="scientific">Streptomyces dubilierae</name>
    <dbReference type="NCBI Taxonomy" id="3075533"/>
    <lineage>
        <taxon>Bacteria</taxon>
        <taxon>Bacillati</taxon>
        <taxon>Actinomycetota</taxon>
        <taxon>Actinomycetes</taxon>
        <taxon>Kitasatosporales</taxon>
        <taxon>Streptomycetaceae</taxon>
        <taxon>Streptomyces</taxon>
    </lineage>
</organism>
<feature type="non-terminal residue" evidence="2">
    <location>
        <position position="139"/>
    </location>
</feature>
<dbReference type="InterPro" id="IPR010060">
    <property type="entry name" value="NRPS_synth"/>
</dbReference>
<evidence type="ECO:0000313" key="3">
    <source>
        <dbReference type="Proteomes" id="UP001183586"/>
    </source>
</evidence>
<protein>
    <submittedName>
        <fullName evidence="2">Peptide synthetase</fullName>
    </submittedName>
</protein>
<sequence length="139" mass="14960">ILRHLNPDAGQQLAALPQPQIAFNYLGRFPAPQDTDWAVAVDSQVLTAGADNRMPLAHVLSVNAVTRDHAAGPQLTITCTWAGELLAEQEMRELGDAWVTALAALADHAHDPSAGGRTPSDMPLLELSQSEIDEFEDEL</sequence>
<dbReference type="NCBIfam" id="TIGR01720">
    <property type="entry name" value="NRPS-para261"/>
    <property type="match status" value="1"/>
</dbReference>
<gene>
    <name evidence="2" type="ORF">RM641_37340</name>
</gene>
<evidence type="ECO:0000313" key="2">
    <source>
        <dbReference type="EMBL" id="MDT0393085.1"/>
    </source>
</evidence>
<feature type="region of interest" description="Disordered" evidence="1">
    <location>
        <begin position="110"/>
        <end position="139"/>
    </location>
</feature>
<dbReference type="Gene3D" id="3.30.559.30">
    <property type="entry name" value="Nonribosomal peptide synthetase, condensation domain"/>
    <property type="match status" value="1"/>
</dbReference>
<accession>A0ABU2PLP3</accession>
<keyword evidence="3" id="KW-1185">Reference proteome</keyword>
<dbReference type="Proteomes" id="UP001183586">
    <property type="component" value="Unassembled WGS sequence"/>
</dbReference>
<reference evidence="3" key="1">
    <citation type="submission" date="2023-07" db="EMBL/GenBank/DDBJ databases">
        <title>30 novel species of actinomycetes from the DSMZ collection.</title>
        <authorList>
            <person name="Nouioui I."/>
        </authorList>
    </citation>
    <scope>NUCLEOTIDE SEQUENCE [LARGE SCALE GENOMIC DNA]</scope>
    <source>
        <strain evidence="3">DSM 41921</strain>
    </source>
</reference>
<feature type="non-terminal residue" evidence="2">
    <location>
        <position position="1"/>
    </location>
</feature>
<proteinExistence type="predicted"/>